<gene>
    <name evidence="1" type="ORF">CY34DRAFT_79103</name>
</gene>
<evidence type="ECO:0000313" key="1">
    <source>
        <dbReference type="EMBL" id="KIK44844.1"/>
    </source>
</evidence>
<reference evidence="2" key="2">
    <citation type="submission" date="2015-01" db="EMBL/GenBank/DDBJ databases">
        <title>Evolutionary Origins and Diversification of the Mycorrhizal Mutualists.</title>
        <authorList>
            <consortium name="DOE Joint Genome Institute"/>
            <consortium name="Mycorrhizal Genomics Consortium"/>
            <person name="Kohler A."/>
            <person name="Kuo A."/>
            <person name="Nagy L.G."/>
            <person name="Floudas D."/>
            <person name="Copeland A."/>
            <person name="Barry K.W."/>
            <person name="Cichocki N."/>
            <person name="Veneault-Fourrey C."/>
            <person name="LaButti K."/>
            <person name="Lindquist E.A."/>
            <person name="Lipzen A."/>
            <person name="Lundell T."/>
            <person name="Morin E."/>
            <person name="Murat C."/>
            <person name="Riley R."/>
            <person name="Ohm R."/>
            <person name="Sun H."/>
            <person name="Tunlid A."/>
            <person name="Henrissat B."/>
            <person name="Grigoriev I.V."/>
            <person name="Hibbett D.S."/>
            <person name="Martin F."/>
        </authorList>
    </citation>
    <scope>NUCLEOTIDE SEQUENCE [LARGE SCALE GENOMIC DNA]</scope>
    <source>
        <strain evidence="2">UH-Slu-Lm8-n1</strain>
    </source>
</reference>
<keyword evidence="2" id="KW-1185">Reference proteome</keyword>
<sequence length="219" mass="24878">MLLKFSKSDILNSALVYPETGALGYTILTRSHFIRDSDKDSDTESEDENGETRRTTIYNKLGEVIAEIGWKGKQPIEIVISKEKIIGAKGMFGCSSAILSRNVLGIPTRFDTEYFWMAAPDALTLLDYDSNQTKGSFHTNSMRVGERFIAAPIPSLGHDYLEFDTHPLASTEELLVSFILMEVLRRSRFNLHIDSSDRSKLWRSTPLANWGRRLRRRSI</sequence>
<evidence type="ECO:0000313" key="2">
    <source>
        <dbReference type="Proteomes" id="UP000054485"/>
    </source>
</evidence>
<dbReference type="AlphaFoldDB" id="A0A0D0B4J6"/>
<dbReference type="InParanoid" id="A0A0D0B4J6"/>
<name>A0A0D0B4J6_9AGAM</name>
<protein>
    <submittedName>
        <fullName evidence="1">Uncharacterized protein</fullName>
    </submittedName>
</protein>
<organism evidence="1 2">
    <name type="scientific">Suillus luteus UH-Slu-Lm8-n1</name>
    <dbReference type="NCBI Taxonomy" id="930992"/>
    <lineage>
        <taxon>Eukaryota</taxon>
        <taxon>Fungi</taxon>
        <taxon>Dikarya</taxon>
        <taxon>Basidiomycota</taxon>
        <taxon>Agaricomycotina</taxon>
        <taxon>Agaricomycetes</taxon>
        <taxon>Agaricomycetidae</taxon>
        <taxon>Boletales</taxon>
        <taxon>Suillineae</taxon>
        <taxon>Suillaceae</taxon>
        <taxon>Suillus</taxon>
    </lineage>
</organism>
<dbReference type="EMBL" id="KN835183">
    <property type="protein sequence ID" value="KIK44844.1"/>
    <property type="molecule type" value="Genomic_DNA"/>
</dbReference>
<dbReference type="STRING" id="930992.A0A0D0B4J6"/>
<dbReference type="OrthoDB" id="3258136at2759"/>
<dbReference type="HOGENOM" id="CLU_079946_0_0_1"/>
<reference evidence="1 2" key="1">
    <citation type="submission" date="2014-04" db="EMBL/GenBank/DDBJ databases">
        <authorList>
            <consortium name="DOE Joint Genome Institute"/>
            <person name="Kuo A."/>
            <person name="Ruytinx J."/>
            <person name="Rineau F."/>
            <person name="Colpaert J."/>
            <person name="Kohler A."/>
            <person name="Nagy L.G."/>
            <person name="Floudas D."/>
            <person name="Copeland A."/>
            <person name="Barry K.W."/>
            <person name="Cichocki N."/>
            <person name="Veneault-Fourrey C."/>
            <person name="LaButti K."/>
            <person name="Lindquist E.A."/>
            <person name="Lipzen A."/>
            <person name="Lundell T."/>
            <person name="Morin E."/>
            <person name="Murat C."/>
            <person name="Sun H."/>
            <person name="Tunlid A."/>
            <person name="Henrissat B."/>
            <person name="Grigoriev I.V."/>
            <person name="Hibbett D.S."/>
            <person name="Martin F."/>
            <person name="Nordberg H.P."/>
            <person name="Cantor M.N."/>
            <person name="Hua S.X."/>
        </authorList>
    </citation>
    <scope>NUCLEOTIDE SEQUENCE [LARGE SCALE GENOMIC DNA]</scope>
    <source>
        <strain evidence="1 2">UH-Slu-Lm8-n1</strain>
    </source>
</reference>
<proteinExistence type="predicted"/>
<accession>A0A0D0B4J6</accession>
<dbReference type="Proteomes" id="UP000054485">
    <property type="component" value="Unassembled WGS sequence"/>
</dbReference>